<feature type="compositionally biased region" description="Acidic residues" evidence="1">
    <location>
        <begin position="194"/>
        <end position="205"/>
    </location>
</feature>
<gene>
    <name evidence="4" type="ORF">ZIOFF_021611</name>
</gene>
<sequence>MEHGCYKATSNYGVCVLGSTVNEYEVDYYGVLEEILELKYYGLKDAIVLFKCHWYDTSDKGMKIHRLGLVEINQKSKLNTNDPFILAAQAQQVYYIRSPTIKQERNDWVTTCKVKARGKFDIPFLEEQDENVSPIVAVVYQEEEISRPHLVLIDTDIDDDNIICDVDEEELNSMEIEELRRVMNGKQVILEHEELEEESEDFESNEETKDKTDHDSNNSAKIILQKLCKILDAQYLAEIVTTEIVQDIRCSLCKMRCYCKNCVYCRNCIPVIVFAEFYSCYYRNWVYILLLNVVCIVFTATANWVGFWQVNCDDLYTSILLAGRFLSLKMQIVMAGCQIERRKVLVPAEEDQGEEVEVDVNLLQYTMSMQHDTMPELDNIPNEVQDEVEIQISGNDVINDALYEEGSSSGVRRRGPNQGSQIPSNIDEQTKIHVAINKFVEIDVPREITNDIKGMIKGTWPTWKKVPNDIKDLLWENFKLRYKSDNFTDKEMKKVWNENASERYRATIHLAKKAALSLA</sequence>
<proteinExistence type="predicted"/>
<feature type="compositionally biased region" description="Basic and acidic residues" evidence="1">
    <location>
        <begin position="206"/>
        <end position="216"/>
    </location>
</feature>
<name>A0A8J5LGK9_ZINOF</name>
<accession>A0A8J5LGK9</accession>
<reference evidence="4 5" key="1">
    <citation type="submission" date="2020-08" db="EMBL/GenBank/DDBJ databases">
        <title>Plant Genome Project.</title>
        <authorList>
            <person name="Zhang R.-G."/>
        </authorList>
    </citation>
    <scope>NUCLEOTIDE SEQUENCE [LARGE SCALE GENOMIC DNA]</scope>
    <source>
        <tissue evidence="4">Rhizome</tissue>
    </source>
</reference>
<feature type="region of interest" description="Disordered" evidence="1">
    <location>
        <begin position="194"/>
        <end position="216"/>
    </location>
</feature>
<keyword evidence="2" id="KW-0812">Transmembrane</keyword>
<organism evidence="4 5">
    <name type="scientific">Zingiber officinale</name>
    <name type="common">Ginger</name>
    <name type="synonym">Amomum zingiber</name>
    <dbReference type="NCBI Taxonomy" id="94328"/>
    <lineage>
        <taxon>Eukaryota</taxon>
        <taxon>Viridiplantae</taxon>
        <taxon>Streptophyta</taxon>
        <taxon>Embryophyta</taxon>
        <taxon>Tracheophyta</taxon>
        <taxon>Spermatophyta</taxon>
        <taxon>Magnoliopsida</taxon>
        <taxon>Liliopsida</taxon>
        <taxon>Zingiberales</taxon>
        <taxon>Zingiberaceae</taxon>
        <taxon>Zingiber</taxon>
    </lineage>
</organism>
<dbReference type="InterPro" id="IPR025312">
    <property type="entry name" value="DUF4216"/>
</dbReference>
<dbReference type="PANTHER" id="PTHR48258">
    <property type="entry name" value="DUF4218 DOMAIN-CONTAINING PROTEIN-RELATED"/>
    <property type="match status" value="1"/>
</dbReference>
<protein>
    <recommendedName>
        <fullName evidence="3">DUF4216 domain-containing protein</fullName>
    </recommendedName>
</protein>
<evidence type="ECO:0000313" key="5">
    <source>
        <dbReference type="Proteomes" id="UP000734854"/>
    </source>
</evidence>
<evidence type="ECO:0000259" key="3">
    <source>
        <dbReference type="Pfam" id="PF13952"/>
    </source>
</evidence>
<comment type="caution">
    <text evidence="4">The sequence shown here is derived from an EMBL/GenBank/DDBJ whole genome shotgun (WGS) entry which is preliminary data.</text>
</comment>
<feature type="domain" description="DUF4216" evidence="3">
    <location>
        <begin position="37"/>
        <end position="108"/>
    </location>
</feature>
<dbReference type="PANTHER" id="PTHR48258:SF4">
    <property type="entry name" value="DUF4216 DOMAIN-CONTAINING PROTEIN"/>
    <property type="match status" value="1"/>
</dbReference>
<keyword evidence="2" id="KW-1133">Transmembrane helix</keyword>
<evidence type="ECO:0000313" key="4">
    <source>
        <dbReference type="EMBL" id="KAG6518207.1"/>
    </source>
</evidence>
<dbReference type="Proteomes" id="UP000734854">
    <property type="component" value="Unassembled WGS sequence"/>
</dbReference>
<dbReference type="AlphaFoldDB" id="A0A8J5LGK9"/>
<keyword evidence="2" id="KW-0472">Membrane</keyword>
<feature type="transmembrane region" description="Helical" evidence="2">
    <location>
        <begin position="285"/>
        <end position="308"/>
    </location>
</feature>
<evidence type="ECO:0000256" key="2">
    <source>
        <dbReference type="SAM" id="Phobius"/>
    </source>
</evidence>
<evidence type="ECO:0000256" key="1">
    <source>
        <dbReference type="SAM" id="MobiDB-lite"/>
    </source>
</evidence>
<keyword evidence="5" id="KW-1185">Reference proteome</keyword>
<dbReference type="Pfam" id="PF13952">
    <property type="entry name" value="DUF4216"/>
    <property type="match status" value="1"/>
</dbReference>
<dbReference type="EMBL" id="JACMSC010000006">
    <property type="protein sequence ID" value="KAG6518207.1"/>
    <property type="molecule type" value="Genomic_DNA"/>
</dbReference>